<dbReference type="EMBL" id="PQ374180">
    <property type="protein sequence ID" value="XHV14955.1"/>
    <property type="molecule type" value="Genomic_DNA"/>
</dbReference>
<gene>
    <name evidence="1" type="ORF">LOLGXRTD_CDS0041</name>
</gene>
<reference evidence="1" key="1">
    <citation type="submission" date="2024-10" db="EMBL/GenBank/DDBJ databases">
        <authorList>
            <person name="Jemina J."/>
            <person name="Pratiankara J.K."/>
            <person name="Shobana S."/>
        </authorList>
    </citation>
    <scope>NUCLEOTIDE SEQUENCE</scope>
</reference>
<proteinExistence type="predicted"/>
<protein>
    <submittedName>
        <fullName evidence="1">Uncharacterized protein</fullName>
    </submittedName>
</protein>
<evidence type="ECO:0000313" key="1">
    <source>
        <dbReference type="EMBL" id="XHV14955.1"/>
    </source>
</evidence>
<organism evidence="1">
    <name type="scientific">Klebsiella phage Hope</name>
    <dbReference type="NCBI Taxonomy" id="3350564"/>
    <lineage>
        <taxon>Viruses</taxon>
        <taxon>Duplodnaviria</taxon>
        <taxon>Heunggongvirae</taxon>
        <taxon>Uroviricota</taxon>
        <taxon>Caudoviricetes</taxon>
    </lineage>
</organism>
<accession>A0AB74UQ62</accession>
<sequence length="34" mass="4055">MSLCLRSRLTSLHSHRITPWLHSRYATAFCSMQY</sequence>
<name>A0AB74UQ62_9CAUD</name>